<dbReference type="STRING" id="252740.A0A423VSA3"/>
<dbReference type="PANTHER" id="PTHR35179">
    <property type="entry name" value="PROTEIN CBG02620"/>
    <property type="match status" value="1"/>
</dbReference>
<dbReference type="Proteomes" id="UP000284375">
    <property type="component" value="Unassembled WGS sequence"/>
</dbReference>
<reference evidence="1 2" key="1">
    <citation type="submission" date="2015-09" db="EMBL/GenBank/DDBJ databases">
        <title>Host preference determinants of Valsa canker pathogens revealed by comparative genomics.</title>
        <authorList>
            <person name="Yin Z."/>
            <person name="Huang L."/>
        </authorList>
    </citation>
    <scope>NUCLEOTIDE SEQUENCE [LARGE SCALE GENOMIC DNA]</scope>
    <source>
        <strain evidence="1 2">YSFL</strain>
    </source>
</reference>
<dbReference type="OrthoDB" id="420564at2759"/>
<dbReference type="EMBL" id="LJZO01000030">
    <property type="protein sequence ID" value="ROV93951.1"/>
    <property type="molecule type" value="Genomic_DNA"/>
</dbReference>
<comment type="caution">
    <text evidence="1">The sequence shown here is derived from an EMBL/GenBank/DDBJ whole genome shotgun (WGS) entry which is preliminary data.</text>
</comment>
<protein>
    <submittedName>
        <fullName evidence="1">Uncharacterized protein</fullName>
    </submittedName>
</protein>
<keyword evidence="2" id="KW-1185">Reference proteome</keyword>
<evidence type="ECO:0000313" key="2">
    <source>
        <dbReference type="Proteomes" id="UP000284375"/>
    </source>
</evidence>
<proteinExistence type="predicted"/>
<dbReference type="PANTHER" id="PTHR35179:SF2">
    <property type="entry name" value="START DOMAIN-CONTAINING PROTEIN"/>
    <property type="match status" value="1"/>
</dbReference>
<organism evidence="1 2">
    <name type="scientific">Cytospora chrysosperma</name>
    <name type="common">Cytospora canker fungus</name>
    <name type="synonym">Sphaeria chrysosperma</name>
    <dbReference type="NCBI Taxonomy" id="252740"/>
    <lineage>
        <taxon>Eukaryota</taxon>
        <taxon>Fungi</taxon>
        <taxon>Dikarya</taxon>
        <taxon>Ascomycota</taxon>
        <taxon>Pezizomycotina</taxon>
        <taxon>Sordariomycetes</taxon>
        <taxon>Sordariomycetidae</taxon>
        <taxon>Diaporthales</taxon>
        <taxon>Cytosporaceae</taxon>
        <taxon>Cytospora</taxon>
    </lineage>
</organism>
<sequence>MCFTVLYIFSKPWEEGWGSKVVFEKDSCGSMILNHKNAWMFTGIGNEVNLSISNASLRLSGLETPISGSGHSQLVCSYNWAHKTQPTIYVPGNIEVMSKLPDSSHEFHEITSCIPEYPFEVVFRAVESMNPTFRFNSVDILLNRNSLRRLHDFCLGRVQDSFRVNLYLVNSTLIVEMCFVLRGSAQTGFGHNFERAVTRLPPDLLDSSAHHRVLCYKLGGLECAVHFEVDASYDGADKAGAPGASKPIEKSGGGGVQSLEASLSSMTLDSSAHAKAKHVSVSAISRGSGTPQASVAELKSIFKKRSGLKKLPQLWFGRTRYLIKGYHKQGLFNRLQVDDCREALVDWENDEANQAALQKMALLLSRLRDIVSMTHGKACVAIYEKGVENCALRVFSSRSERGPLPYSIIDKFWKA</sequence>
<name>A0A423VSA3_CYTCH</name>
<accession>A0A423VSA3</accession>
<evidence type="ECO:0000313" key="1">
    <source>
        <dbReference type="EMBL" id="ROV93951.1"/>
    </source>
</evidence>
<gene>
    <name evidence="1" type="ORF">VSDG_06214</name>
</gene>
<dbReference type="AlphaFoldDB" id="A0A423VSA3"/>